<keyword evidence="2" id="KW-0812">Transmembrane</keyword>
<comment type="caution">
    <text evidence="5">The sequence shown here is derived from an EMBL/GenBank/DDBJ whole genome shotgun (WGS) entry which is preliminary data.</text>
</comment>
<dbReference type="CDD" id="cd16429">
    <property type="entry name" value="VirB10"/>
    <property type="match status" value="1"/>
</dbReference>
<protein>
    <submittedName>
        <fullName evidence="5">Bacterial conjugation TrbI-like protein</fullName>
    </submittedName>
</protein>
<evidence type="ECO:0000256" key="3">
    <source>
        <dbReference type="ARBA" id="ARBA00022989"/>
    </source>
</evidence>
<dbReference type="EMBL" id="AUZY01001006">
    <property type="protein sequence ID" value="EQD76662.1"/>
    <property type="molecule type" value="Genomic_DNA"/>
</dbReference>
<keyword evidence="4" id="KW-0472">Membrane</keyword>
<sequence length="186" mass="19581">MPGSVIPAVLVSEIDSDLPGMVVARVTRTVDDSVHEYEPMIPMGSTLVGYYSSDVSQGQTRVLASFSEIIFPDGRRVPLAGMAAADAYGASGLKDEVRTHFWKIFGSSFLIAALSSFLPADQSGIVLTPGVSSGALIGSAAGQALVGTSQAILERNQNIPPTLVIRPGFRFLVMVNRPITLSEQSG</sequence>
<evidence type="ECO:0000256" key="2">
    <source>
        <dbReference type="ARBA" id="ARBA00022692"/>
    </source>
</evidence>
<accession>T1C3V6</accession>
<dbReference type="Pfam" id="PF03743">
    <property type="entry name" value="TrbI"/>
    <property type="match status" value="1"/>
</dbReference>
<evidence type="ECO:0000256" key="1">
    <source>
        <dbReference type="ARBA" id="ARBA00004167"/>
    </source>
</evidence>
<dbReference type="Gene3D" id="2.40.128.260">
    <property type="entry name" value="Type IV secretion system, VirB10/TraB/TrbI"/>
    <property type="match status" value="1"/>
</dbReference>
<comment type="subcellular location">
    <subcellularLocation>
        <location evidence="1">Membrane</location>
        <topology evidence="1">Single-pass membrane protein</topology>
    </subcellularLocation>
</comment>
<dbReference type="AlphaFoldDB" id="T1C3V6"/>
<evidence type="ECO:0000256" key="4">
    <source>
        <dbReference type="ARBA" id="ARBA00023136"/>
    </source>
</evidence>
<evidence type="ECO:0000313" key="5">
    <source>
        <dbReference type="EMBL" id="EQD76662.1"/>
    </source>
</evidence>
<dbReference type="InterPro" id="IPR005498">
    <property type="entry name" value="T4SS_VirB10/TraB/TrbI"/>
</dbReference>
<name>T1C3V6_9ZZZZ</name>
<keyword evidence="3" id="KW-1133">Transmembrane helix</keyword>
<reference evidence="5" key="1">
    <citation type="submission" date="2013-08" db="EMBL/GenBank/DDBJ databases">
        <authorList>
            <person name="Mendez C."/>
            <person name="Richter M."/>
            <person name="Ferrer M."/>
            <person name="Sanchez J."/>
        </authorList>
    </citation>
    <scope>NUCLEOTIDE SEQUENCE</scope>
</reference>
<reference evidence="5" key="2">
    <citation type="journal article" date="2014" name="ISME J.">
        <title>Microbial stratification in low pH oxic and suboxic macroscopic growths along an acid mine drainage.</title>
        <authorList>
            <person name="Mendez-Garcia C."/>
            <person name="Mesa V."/>
            <person name="Sprenger R.R."/>
            <person name="Richter M."/>
            <person name="Diez M.S."/>
            <person name="Solano J."/>
            <person name="Bargiela R."/>
            <person name="Golyshina O.V."/>
            <person name="Manteca A."/>
            <person name="Ramos J.L."/>
            <person name="Gallego J.R."/>
            <person name="Llorente I."/>
            <person name="Martins Dos Santos V.A."/>
            <person name="Jensen O.N."/>
            <person name="Pelaez A.I."/>
            <person name="Sanchez J."/>
            <person name="Ferrer M."/>
        </authorList>
    </citation>
    <scope>NUCLEOTIDE SEQUENCE</scope>
</reference>
<dbReference type="GO" id="GO:0016020">
    <property type="term" value="C:membrane"/>
    <property type="evidence" value="ECO:0007669"/>
    <property type="project" value="UniProtKB-SubCell"/>
</dbReference>
<dbReference type="InterPro" id="IPR042217">
    <property type="entry name" value="T4SS_VirB10/TrbI"/>
</dbReference>
<organism evidence="5">
    <name type="scientific">mine drainage metagenome</name>
    <dbReference type="NCBI Taxonomy" id="410659"/>
    <lineage>
        <taxon>unclassified sequences</taxon>
        <taxon>metagenomes</taxon>
        <taxon>ecological metagenomes</taxon>
    </lineage>
</organism>
<proteinExistence type="predicted"/>
<gene>
    <name evidence="5" type="ORF">B1B_01537</name>
</gene>